<evidence type="ECO:0000313" key="5">
    <source>
        <dbReference type="Proteomes" id="UP000002026"/>
    </source>
</evidence>
<evidence type="ECO:0000313" key="4">
    <source>
        <dbReference type="EMBL" id="ACV23417.1"/>
    </source>
</evidence>
<keyword evidence="5" id="KW-1185">Reference proteome</keyword>
<sequence>MTETTATQQAILDSARRHFSEKGFRGASLNQIVKDAGFTKGAFYGYYASKEELFHALVSDTFEGMSRILGSMTAQWQSYPDEERVGQLPEAYLDHLPELVDFFFEHRDDMRLILTRSEGTRYENFLQDFSGRNIARIGEVLERAHLEGCIDPDVFGMVMGSYYSMLAQIVVSDCPREEVYSKMRDVQTVFQHGLLALLDSGNHGGEMHA</sequence>
<dbReference type="InterPro" id="IPR001647">
    <property type="entry name" value="HTH_TetR"/>
</dbReference>
<dbReference type="RefSeq" id="WP_012799517.1">
    <property type="nucleotide sequence ID" value="NC_013165.1"/>
</dbReference>
<dbReference type="InterPro" id="IPR009057">
    <property type="entry name" value="Homeodomain-like_sf"/>
</dbReference>
<dbReference type="InterPro" id="IPR050109">
    <property type="entry name" value="HTH-type_TetR-like_transc_reg"/>
</dbReference>
<dbReference type="Pfam" id="PF00440">
    <property type="entry name" value="TetR_N"/>
    <property type="match status" value="1"/>
</dbReference>
<dbReference type="STRING" id="471855.Shel_24090"/>
<gene>
    <name evidence="4" type="ordered locus">Shel_24090</name>
</gene>
<dbReference type="PRINTS" id="PR00455">
    <property type="entry name" value="HTHTETR"/>
</dbReference>
<keyword evidence="1 2" id="KW-0238">DNA-binding</keyword>
<dbReference type="Gene3D" id="1.10.357.10">
    <property type="entry name" value="Tetracycline Repressor, domain 2"/>
    <property type="match status" value="1"/>
</dbReference>
<dbReference type="PANTHER" id="PTHR30055">
    <property type="entry name" value="HTH-TYPE TRANSCRIPTIONAL REGULATOR RUTR"/>
    <property type="match status" value="1"/>
</dbReference>
<feature type="domain" description="HTH tetR-type" evidence="3">
    <location>
        <begin position="5"/>
        <end position="65"/>
    </location>
</feature>
<dbReference type="Proteomes" id="UP000002026">
    <property type="component" value="Chromosome"/>
</dbReference>
<evidence type="ECO:0000256" key="2">
    <source>
        <dbReference type="PROSITE-ProRule" id="PRU00335"/>
    </source>
</evidence>
<reference evidence="4 5" key="1">
    <citation type="journal article" date="2009" name="Stand. Genomic Sci.">
        <title>Complete genome sequence of Slackia heliotrinireducens type strain (RHS 1).</title>
        <authorList>
            <person name="Pukall R."/>
            <person name="Lapidus A."/>
            <person name="Nolan M."/>
            <person name="Copeland A."/>
            <person name="Glavina Del Rio T."/>
            <person name="Lucas S."/>
            <person name="Chen F."/>
            <person name="Tice H."/>
            <person name="Cheng J.F."/>
            <person name="Chertkov O."/>
            <person name="Bruce D."/>
            <person name="Goodwin L."/>
            <person name="Kuske C."/>
            <person name="Brettin T."/>
            <person name="Detter J.C."/>
            <person name="Han C."/>
            <person name="Pitluck S."/>
            <person name="Pati A."/>
            <person name="Mavrommatis K."/>
            <person name="Ivanova N."/>
            <person name="Ovchinnikova G."/>
            <person name="Chen A."/>
            <person name="Palaniappan K."/>
            <person name="Schneider S."/>
            <person name="Rohde M."/>
            <person name="Chain P."/>
            <person name="D'haeseleer P."/>
            <person name="Goker M."/>
            <person name="Bristow J."/>
            <person name="Eisen J.A."/>
            <person name="Markowitz V."/>
            <person name="Kyrpides N.C."/>
            <person name="Klenk H.P."/>
            <person name="Hugenholtz P."/>
        </authorList>
    </citation>
    <scope>NUCLEOTIDE SEQUENCE [LARGE SCALE GENOMIC DNA]</scope>
    <source>
        <strain evidence="5">ATCC 29202 / DSM 20476 / NCTC 11029 / RHS 1</strain>
    </source>
</reference>
<dbReference type="GO" id="GO:0000976">
    <property type="term" value="F:transcription cis-regulatory region binding"/>
    <property type="evidence" value="ECO:0007669"/>
    <property type="project" value="TreeGrafter"/>
</dbReference>
<evidence type="ECO:0000256" key="1">
    <source>
        <dbReference type="ARBA" id="ARBA00023125"/>
    </source>
</evidence>
<organism evidence="4 5">
    <name type="scientific">Slackia heliotrinireducens (strain ATCC 29202 / DSM 20476 / NCTC 11029 / RHS 1)</name>
    <name type="common">Peptococcus heliotrinreducens</name>
    <dbReference type="NCBI Taxonomy" id="471855"/>
    <lineage>
        <taxon>Bacteria</taxon>
        <taxon>Bacillati</taxon>
        <taxon>Actinomycetota</taxon>
        <taxon>Coriobacteriia</taxon>
        <taxon>Eggerthellales</taxon>
        <taxon>Eggerthellaceae</taxon>
        <taxon>Slackia</taxon>
    </lineage>
</organism>
<dbReference type="GO" id="GO:0003700">
    <property type="term" value="F:DNA-binding transcription factor activity"/>
    <property type="evidence" value="ECO:0007669"/>
    <property type="project" value="TreeGrafter"/>
</dbReference>
<dbReference type="HOGENOM" id="CLU_069356_6_0_11"/>
<protein>
    <submittedName>
        <fullName evidence="4">Transcriptional regulator</fullName>
    </submittedName>
</protein>
<evidence type="ECO:0000259" key="3">
    <source>
        <dbReference type="PROSITE" id="PS50977"/>
    </source>
</evidence>
<dbReference type="AlphaFoldDB" id="C7N1X6"/>
<dbReference type="PANTHER" id="PTHR30055:SF146">
    <property type="entry name" value="HTH-TYPE TRANSCRIPTIONAL DUAL REGULATOR CECR"/>
    <property type="match status" value="1"/>
</dbReference>
<dbReference type="EMBL" id="CP001684">
    <property type="protein sequence ID" value="ACV23417.1"/>
    <property type="molecule type" value="Genomic_DNA"/>
</dbReference>
<dbReference type="SUPFAM" id="SSF46689">
    <property type="entry name" value="Homeodomain-like"/>
    <property type="match status" value="1"/>
</dbReference>
<feature type="DNA-binding region" description="H-T-H motif" evidence="2">
    <location>
        <begin position="28"/>
        <end position="47"/>
    </location>
</feature>
<proteinExistence type="predicted"/>
<accession>C7N1X6</accession>
<dbReference type="PROSITE" id="PS50977">
    <property type="entry name" value="HTH_TETR_2"/>
    <property type="match status" value="1"/>
</dbReference>
<name>C7N1X6_SLAHD</name>
<dbReference type="eggNOG" id="COG1309">
    <property type="taxonomic scope" value="Bacteria"/>
</dbReference>
<dbReference type="KEGG" id="shi:Shel_24090"/>